<dbReference type="AlphaFoldDB" id="F8QCR5"/>
<feature type="transmembrane region" description="Helical" evidence="1">
    <location>
        <begin position="12"/>
        <end position="35"/>
    </location>
</feature>
<keyword evidence="1" id="KW-1133">Transmembrane helix</keyword>
<keyword evidence="3" id="KW-1185">Reference proteome</keyword>
<feature type="transmembrane region" description="Helical" evidence="1">
    <location>
        <begin position="200"/>
        <end position="227"/>
    </location>
</feature>
<proteinExistence type="predicted"/>
<dbReference type="Proteomes" id="UP000008063">
    <property type="component" value="Unassembled WGS sequence"/>
</dbReference>
<dbReference type="HOGENOM" id="CLU_044614_3_3_1"/>
<dbReference type="OrthoDB" id="2756618at2759"/>
<dbReference type="OMA" id="NLQPWIR"/>
<feature type="transmembrane region" description="Helical" evidence="1">
    <location>
        <begin position="164"/>
        <end position="188"/>
    </location>
</feature>
<keyword evidence="1" id="KW-0472">Membrane</keyword>
<protein>
    <submittedName>
        <fullName evidence="2">Uncharacterized protein</fullName>
    </submittedName>
</protein>
<feature type="transmembrane region" description="Helical" evidence="1">
    <location>
        <begin position="98"/>
        <end position="117"/>
    </location>
</feature>
<dbReference type="STRING" id="936435.F8QCR5"/>
<evidence type="ECO:0000313" key="2">
    <source>
        <dbReference type="EMBL" id="EGN93930.1"/>
    </source>
</evidence>
<organism evidence="3">
    <name type="scientific">Serpula lacrymans var. lacrymans (strain S7.3)</name>
    <name type="common">Dry rot fungus</name>
    <dbReference type="NCBI Taxonomy" id="936435"/>
    <lineage>
        <taxon>Eukaryota</taxon>
        <taxon>Fungi</taxon>
        <taxon>Dikarya</taxon>
        <taxon>Basidiomycota</taxon>
        <taxon>Agaricomycotina</taxon>
        <taxon>Agaricomycetes</taxon>
        <taxon>Agaricomycetidae</taxon>
        <taxon>Boletales</taxon>
        <taxon>Coniophorineae</taxon>
        <taxon>Serpulaceae</taxon>
        <taxon>Serpula</taxon>
    </lineage>
</organism>
<feature type="transmembrane region" description="Helical" evidence="1">
    <location>
        <begin position="47"/>
        <end position="65"/>
    </location>
</feature>
<evidence type="ECO:0000256" key="1">
    <source>
        <dbReference type="SAM" id="Phobius"/>
    </source>
</evidence>
<evidence type="ECO:0000313" key="3">
    <source>
        <dbReference type="Proteomes" id="UP000008063"/>
    </source>
</evidence>
<reference evidence="3" key="1">
    <citation type="journal article" date="2011" name="Science">
        <title>The plant cell wall-decomposing machinery underlies the functional diversity of forest fungi.</title>
        <authorList>
            <person name="Eastwood D.C."/>
            <person name="Floudas D."/>
            <person name="Binder M."/>
            <person name="Majcherczyk A."/>
            <person name="Schneider P."/>
            <person name="Aerts A."/>
            <person name="Asiegbu F.O."/>
            <person name="Baker S.E."/>
            <person name="Barry K."/>
            <person name="Bendiksby M."/>
            <person name="Blumentritt M."/>
            <person name="Coutinho P.M."/>
            <person name="Cullen D."/>
            <person name="de Vries R.P."/>
            <person name="Gathman A."/>
            <person name="Goodell B."/>
            <person name="Henrissat B."/>
            <person name="Ihrmark K."/>
            <person name="Kauserud H."/>
            <person name="Kohler A."/>
            <person name="LaButti K."/>
            <person name="Lapidus A."/>
            <person name="Lavin J.L."/>
            <person name="Lee Y.-H."/>
            <person name="Lindquist E."/>
            <person name="Lilly W."/>
            <person name="Lucas S."/>
            <person name="Morin E."/>
            <person name="Murat C."/>
            <person name="Oguiza J.A."/>
            <person name="Park J."/>
            <person name="Pisabarro A.G."/>
            <person name="Riley R."/>
            <person name="Rosling A."/>
            <person name="Salamov A."/>
            <person name="Schmidt O."/>
            <person name="Schmutz J."/>
            <person name="Skrede I."/>
            <person name="Stenlid J."/>
            <person name="Wiebenga A."/>
            <person name="Xie X."/>
            <person name="Kuees U."/>
            <person name="Hibbett D.S."/>
            <person name="Hoffmeister D."/>
            <person name="Hoegberg N."/>
            <person name="Martin F."/>
            <person name="Grigoriev I.V."/>
            <person name="Watkinson S.C."/>
        </authorList>
    </citation>
    <scope>NUCLEOTIDE SEQUENCE [LARGE SCALE GENOMIC DNA]</scope>
    <source>
        <strain evidence="3">strain S7.3</strain>
    </source>
</reference>
<gene>
    <name evidence="2" type="ORF">SERLA73DRAFT_189063</name>
</gene>
<sequence>MNISLDKAEILALFLETFLYGIFFTLYWISVIVLLHKGQAGYIQRRTLISVGSVMLVLSTAHLIIDFLRAVIAFTHTSEGGANEYYSNLASPLETAKTVIYITLTILGDSVLIWRCYVVNMRSIWVAIPYGVLLAVNTAVGYIIAWSLSQAGPDQSVFQTGTHWILTFFTLTMFTNATCTVGIAWRIYYTRQFVKGIANLLPISIVIMESGALYTSSILAVLIAYVTGSNGQYPALDVCAPVVGIAFSLITLQIRFHLGGSGTPSSDFGVSTARSFPSALRTQWRRHSARSEESKDMQILSYPMQPMTVHITEQTEIGDPEGGAHLRMMGEEFGYSHSFDPDVKPVDVR</sequence>
<name>F8QCR5_SERL3</name>
<dbReference type="InParanoid" id="F8QCR5"/>
<feature type="transmembrane region" description="Helical" evidence="1">
    <location>
        <begin position="233"/>
        <end position="252"/>
    </location>
</feature>
<dbReference type="EMBL" id="GL945490">
    <property type="protein sequence ID" value="EGN93930.1"/>
    <property type="molecule type" value="Genomic_DNA"/>
</dbReference>
<keyword evidence="1" id="KW-0812">Transmembrane</keyword>
<feature type="transmembrane region" description="Helical" evidence="1">
    <location>
        <begin position="124"/>
        <end position="144"/>
    </location>
</feature>
<accession>F8QCR5</accession>